<dbReference type="GO" id="GO:0004222">
    <property type="term" value="F:metalloendopeptidase activity"/>
    <property type="evidence" value="ECO:0007669"/>
    <property type="project" value="InterPro"/>
</dbReference>
<comment type="similarity">
    <text evidence="6">Belongs to the peptidase M48 family.</text>
</comment>
<dbReference type="AlphaFoldDB" id="A0A418LXU0"/>
<dbReference type="OrthoDB" id="9810445at2"/>
<proteinExistence type="inferred from homology"/>
<evidence type="ECO:0000256" key="4">
    <source>
        <dbReference type="ARBA" id="ARBA00022833"/>
    </source>
</evidence>
<dbReference type="RefSeq" id="WP_119671342.1">
    <property type="nucleotide sequence ID" value="NZ_QXED01000013.1"/>
</dbReference>
<dbReference type="Proteomes" id="UP000283523">
    <property type="component" value="Unassembled WGS sequence"/>
</dbReference>
<accession>A0A418LXU0</accession>
<evidence type="ECO:0000313" key="10">
    <source>
        <dbReference type="Proteomes" id="UP000283523"/>
    </source>
</evidence>
<keyword evidence="2" id="KW-0479">Metal-binding</keyword>
<keyword evidence="5 6" id="KW-0482">Metalloprotease</keyword>
<dbReference type="EMBL" id="QXED01000013">
    <property type="protein sequence ID" value="RIV18091.1"/>
    <property type="molecule type" value="Genomic_DNA"/>
</dbReference>
<reference evidence="9 10" key="1">
    <citation type="submission" date="2018-08" db="EMBL/GenBank/DDBJ databases">
        <title>Fibrisoma montanum sp. nov., isolated from Danxia mountain soil.</title>
        <authorList>
            <person name="Huang Y."/>
        </authorList>
    </citation>
    <scope>NUCLEOTIDE SEQUENCE [LARGE SCALE GENOMIC DNA]</scope>
    <source>
        <strain evidence="9 10">HYT19</strain>
    </source>
</reference>
<dbReference type="PANTHER" id="PTHR22726:SF8">
    <property type="entry name" value="METALLOPROTEASE YCAL"/>
    <property type="match status" value="1"/>
</dbReference>
<feature type="chain" id="PRO_5019121757" evidence="7">
    <location>
        <begin position="21"/>
        <end position="253"/>
    </location>
</feature>
<gene>
    <name evidence="9" type="ORF">DYU11_29490</name>
</gene>
<dbReference type="Pfam" id="PF01435">
    <property type="entry name" value="Peptidase_M48"/>
    <property type="match status" value="1"/>
</dbReference>
<name>A0A418LXU0_9BACT</name>
<dbReference type="GO" id="GO:0016020">
    <property type="term" value="C:membrane"/>
    <property type="evidence" value="ECO:0007669"/>
    <property type="project" value="TreeGrafter"/>
</dbReference>
<keyword evidence="4 6" id="KW-0862">Zinc</keyword>
<dbReference type="PANTHER" id="PTHR22726">
    <property type="entry name" value="METALLOENDOPEPTIDASE OMA1"/>
    <property type="match status" value="1"/>
</dbReference>
<evidence type="ECO:0000256" key="1">
    <source>
        <dbReference type="ARBA" id="ARBA00022670"/>
    </source>
</evidence>
<evidence type="ECO:0000256" key="2">
    <source>
        <dbReference type="ARBA" id="ARBA00022723"/>
    </source>
</evidence>
<dbReference type="GO" id="GO:0046872">
    <property type="term" value="F:metal ion binding"/>
    <property type="evidence" value="ECO:0007669"/>
    <property type="project" value="UniProtKB-KW"/>
</dbReference>
<feature type="domain" description="Peptidase M48" evidence="8">
    <location>
        <begin position="71"/>
        <end position="245"/>
    </location>
</feature>
<feature type="signal peptide" evidence="7">
    <location>
        <begin position="1"/>
        <end position="20"/>
    </location>
</feature>
<keyword evidence="3 6" id="KW-0378">Hydrolase</keyword>
<sequence length="253" mass="27449">MKRIAIIFFLLTSVPMVSSAQIDPSLLQAGLDALNSATLTNAQVAAYSRQAVQQMDAQNPVAGPSDPYTLRLNRIVQRHRTVAGLPINYKVYKVGQVNAFATADGSVRVFKGLMDIMTDSEILAIIGHEIGHVVNKDSHDAMKSALRRSAVRNLAASNSGVIGRLSRSQIGGVADYLLGASFSRRQETEADDYSYTFLRKNGYNVLALATSFEKLAKQGGGGGRLTQFVSTHPDSKARADRIRARARKDGLIR</sequence>
<dbReference type="GO" id="GO:0051603">
    <property type="term" value="P:proteolysis involved in protein catabolic process"/>
    <property type="evidence" value="ECO:0007669"/>
    <property type="project" value="TreeGrafter"/>
</dbReference>
<keyword evidence="1 6" id="KW-0645">Protease</keyword>
<evidence type="ECO:0000313" key="9">
    <source>
        <dbReference type="EMBL" id="RIV18091.1"/>
    </source>
</evidence>
<evidence type="ECO:0000259" key="8">
    <source>
        <dbReference type="Pfam" id="PF01435"/>
    </source>
</evidence>
<protein>
    <submittedName>
        <fullName evidence="9">Peptidase M48</fullName>
    </submittedName>
</protein>
<organism evidence="9 10">
    <name type="scientific">Fibrisoma montanum</name>
    <dbReference type="NCBI Taxonomy" id="2305895"/>
    <lineage>
        <taxon>Bacteria</taxon>
        <taxon>Pseudomonadati</taxon>
        <taxon>Bacteroidota</taxon>
        <taxon>Cytophagia</taxon>
        <taxon>Cytophagales</taxon>
        <taxon>Spirosomataceae</taxon>
        <taxon>Fibrisoma</taxon>
    </lineage>
</organism>
<evidence type="ECO:0000256" key="6">
    <source>
        <dbReference type="RuleBase" id="RU003983"/>
    </source>
</evidence>
<dbReference type="InterPro" id="IPR001915">
    <property type="entry name" value="Peptidase_M48"/>
</dbReference>
<dbReference type="InterPro" id="IPR051156">
    <property type="entry name" value="Mito/Outer_Membr_Metalloprot"/>
</dbReference>
<dbReference type="CDD" id="cd07334">
    <property type="entry name" value="M48C_loiP_like"/>
    <property type="match status" value="1"/>
</dbReference>
<keyword evidence="7" id="KW-0732">Signal</keyword>
<evidence type="ECO:0000256" key="3">
    <source>
        <dbReference type="ARBA" id="ARBA00022801"/>
    </source>
</evidence>
<dbReference type="Gene3D" id="3.30.2010.10">
    <property type="entry name" value="Metalloproteases ('zincins'), catalytic domain"/>
    <property type="match status" value="1"/>
</dbReference>
<comment type="caution">
    <text evidence="9">The sequence shown here is derived from an EMBL/GenBank/DDBJ whole genome shotgun (WGS) entry which is preliminary data.</text>
</comment>
<evidence type="ECO:0000256" key="7">
    <source>
        <dbReference type="SAM" id="SignalP"/>
    </source>
</evidence>
<comment type="cofactor">
    <cofactor evidence="6">
        <name>Zn(2+)</name>
        <dbReference type="ChEBI" id="CHEBI:29105"/>
    </cofactor>
    <text evidence="6">Binds 1 zinc ion per subunit.</text>
</comment>
<keyword evidence="10" id="KW-1185">Reference proteome</keyword>
<evidence type="ECO:0000256" key="5">
    <source>
        <dbReference type="ARBA" id="ARBA00023049"/>
    </source>
</evidence>